<reference evidence="8" key="1">
    <citation type="submission" date="2025-08" db="UniProtKB">
        <authorList>
            <consortium name="Ensembl"/>
        </authorList>
    </citation>
    <scope>IDENTIFICATION</scope>
</reference>
<feature type="domain" description="Protein kinase" evidence="7">
    <location>
        <begin position="41"/>
        <end position="180"/>
    </location>
</feature>
<dbReference type="OMA" id="NANILHP"/>
<dbReference type="SMART" id="SM00220">
    <property type="entry name" value="S_TKc"/>
    <property type="match status" value="1"/>
</dbReference>
<evidence type="ECO:0000256" key="6">
    <source>
        <dbReference type="PROSITE-ProRule" id="PRU10141"/>
    </source>
</evidence>
<proteinExistence type="predicted"/>
<keyword evidence="4" id="KW-0418">Kinase</keyword>
<dbReference type="GeneTree" id="ENSGT00940000159956"/>
<evidence type="ECO:0000256" key="1">
    <source>
        <dbReference type="ARBA" id="ARBA00022527"/>
    </source>
</evidence>
<evidence type="ECO:0000256" key="4">
    <source>
        <dbReference type="ARBA" id="ARBA00022777"/>
    </source>
</evidence>
<evidence type="ECO:0000313" key="8">
    <source>
        <dbReference type="Ensembl" id="ENSKMAP00000028326.1"/>
    </source>
</evidence>
<dbReference type="InterPro" id="IPR011009">
    <property type="entry name" value="Kinase-like_dom_sf"/>
</dbReference>
<evidence type="ECO:0000256" key="3">
    <source>
        <dbReference type="ARBA" id="ARBA00022741"/>
    </source>
</evidence>
<dbReference type="PROSITE" id="PS00107">
    <property type="entry name" value="PROTEIN_KINASE_ATP"/>
    <property type="match status" value="1"/>
</dbReference>
<protein>
    <recommendedName>
        <fullName evidence="7">Protein kinase domain-containing protein</fullName>
    </recommendedName>
</protein>
<dbReference type="GO" id="GO:0005524">
    <property type="term" value="F:ATP binding"/>
    <property type="evidence" value="ECO:0007669"/>
    <property type="project" value="UniProtKB-UniRule"/>
</dbReference>
<dbReference type="PANTHER" id="PTHR24351">
    <property type="entry name" value="RIBOSOMAL PROTEIN S6 KINASE"/>
    <property type="match status" value="1"/>
</dbReference>
<dbReference type="Ensembl" id="ENSKMAT00000028683.1">
    <property type="protein sequence ID" value="ENSKMAP00000028326.1"/>
    <property type="gene ID" value="ENSKMAG00000020990.1"/>
</dbReference>
<dbReference type="AlphaFoldDB" id="A0A3Q3BG02"/>
<reference evidence="8" key="2">
    <citation type="submission" date="2025-09" db="UniProtKB">
        <authorList>
            <consortium name="Ensembl"/>
        </authorList>
    </citation>
    <scope>IDENTIFICATION</scope>
</reference>
<keyword evidence="3 6" id="KW-0547">Nucleotide-binding</keyword>
<keyword evidence="9" id="KW-1185">Reference proteome</keyword>
<evidence type="ECO:0000256" key="5">
    <source>
        <dbReference type="ARBA" id="ARBA00022840"/>
    </source>
</evidence>
<sequence length="180" mass="20633">QKPQAHMEMSFGRESDDSILKEIDISHHVKEGCEKADPSQFQLLKVLGQGSYGKVFLVRKIKGLDRGQLYAMKVLKKATLKVRDRVRSKMERDILAEVNHPFIVKLHYAFQTEGKLYLILDFLRGGDLFTRLSKEVVDLKYIHISLLLGNVYRRGCKVLPCRVGPCLGPSSQSWDHLQRP</sequence>
<dbReference type="Gene3D" id="3.30.200.20">
    <property type="entry name" value="Phosphorylase Kinase, domain 1"/>
    <property type="match status" value="1"/>
</dbReference>
<dbReference type="SUPFAM" id="SSF56112">
    <property type="entry name" value="Protein kinase-like (PK-like)"/>
    <property type="match status" value="1"/>
</dbReference>
<dbReference type="STRING" id="37003.ENSKMAP00000028326"/>
<keyword evidence="2" id="KW-0808">Transferase</keyword>
<evidence type="ECO:0000256" key="2">
    <source>
        <dbReference type="ARBA" id="ARBA00022679"/>
    </source>
</evidence>
<accession>A0A3Q3BG02</accession>
<organism evidence="8 9">
    <name type="scientific">Kryptolebias marmoratus</name>
    <name type="common">Mangrove killifish</name>
    <name type="synonym">Rivulus marmoratus</name>
    <dbReference type="NCBI Taxonomy" id="37003"/>
    <lineage>
        <taxon>Eukaryota</taxon>
        <taxon>Metazoa</taxon>
        <taxon>Chordata</taxon>
        <taxon>Craniata</taxon>
        <taxon>Vertebrata</taxon>
        <taxon>Euteleostomi</taxon>
        <taxon>Actinopterygii</taxon>
        <taxon>Neopterygii</taxon>
        <taxon>Teleostei</taxon>
        <taxon>Neoteleostei</taxon>
        <taxon>Acanthomorphata</taxon>
        <taxon>Ovalentaria</taxon>
        <taxon>Atherinomorphae</taxon>
        <taxon>Cyprinodontiformes</taxon>
        <taxon>Rivulidae</taxon>
        <taxon>Kryptolebias</taxon>
    </lineage>
</organism>
<dbReference type="Proteomes" id="UP000264800">
    <property type="component" value="Unplaced"/>
</dbReference>
<dbReference type="FunFam" id="3.30.200.20:FF:000013">
    <property type="entry name" value="Ribosomal protein S6 kinase"/>
    <property type="match status" value="1"/>
</dbReference>
<feature type="binding site" evidence="6">
    <location>
        <position position="73"/>
    </location>
    <ligand>
        <name>ATP</name>
        <dbReference type="ChEBI" id="CHEBI:30616"/>
    </ligand>
</feature>
<evidence type="ECO:0000259" key="7">
    <source>
        <dbReference type="PROSITE" id="PS50011"/>
    </source>
</evidence>
<keyword evidence="1" id="KW-0723">Serine/threonine-protein kinase</keyword>
<dbReference type="Pfam" id="PF00069">
    <property type="entry name" value="Pkinase"/>
    <property type="match status" value="1"/>
</dbReference>
<dbReference type="GO" id="GO:0004674">
    <property type="term" value="F:protein serine/threonine kinase activity"/>
    <property type="evidence" value="ECO:0007669"/>
    <property type="project" value="UniProtKB-KW"/>
</dbReference>
<evidence type="ECO:0000313" key="9">
    <source>
        <dbReference type="Proteomes" id="UP000264800"/>
    </source>
</evidence>
<dbReference type="InterPro" id="IPR000719">
    <property type="entry name" value="Prot_kinase_dom"/>
</dbReference>
<dbReference type="PROSITE" id="PS50011">
    <property type="entry name" value="PROTEIN_KINASE_DOM"/>
    <property type="match status" value="1"/>
</dbReference>
<keyword evidence="5 6" id="KW-0067">ATP-binding</keyword>
<name>A0A3Q3BG02_KRYMA</name>
<dbReference type="InterPro" id="IPR017441">
    <property type="entry name" value="Protein_kinase_ATP_BS"/>
</dbReference>